<accession>A0ACD5WKS8</accession>
<evidence type="ECO:0000313" key="2">
    <source>
        <dbReference type="Proteomes" id="UP001732700"/>
    </source>
</evidence>
<organism evidence="1 2">
    <name type="scientific">Avena sativa</name>
    <name type="common">Oat</name>
    <dbReference type="NCBI Taxonomy" id="4498"/>
    <lineage>
        <taxon>Eukaryota</taxon>
        <taxon>Viridiplantae</taxon>
        <taxon>Streptophyta</taxon>
        <taxon>Embryophyta</taxon>
        <taxon>Tracheophyta</taxon>
        <taxon>Spermatophyta</taxon>
        <taxon>Magnoliopsida</taxon>
        <taxon>Liliopsida</taxon>
        <taxon>Poales</taxon>
        <taxon>Poaceae</taxon>
        <taxon>BOP clade</taxon>
        <taxon>Pooideae</taxon>
        <taxon>Poodae</taxon>
        <taxon>Poeae</taxon>
        <taxon>Poeae Chloroplast Group 1 (Aveneae type)</taxon>
        <taxon>Aveninae</taxon>
        <taxon>Avena</taxon>
    </lineage>
</organism>
<proteinExistence type="predicted"/>
<name>A0ACD5WKS8_AVESA</name>
<sequence length="664" mass="75777">MEPDVLERILDGREKPTNLPLTLLKNITVNFSKEREIGHGGFATVYKGVLSNGNVAVKRIRSNHTIDERLFYREVDSLMAINHQNIVQFVGFCASTDQTAIKIEGSREHIYAEIRERLLCFEYISNGSLQKCITDELRGLDWSTRYRLIKGICDGLHYLHMEKHIYHMDLKPANILLDTDMVPKITDFGLSRLDEKSQTMNVDRCGSLGYCAPEYLQSGKMSFKSDMYSLGVIIIELVTGEKSIPYNNKDNVLRRWRHRWKKTGEESPLCYQQVTKCIDIGLLCQEIDPCKRPFISEIIHDVRKMDCTNGKISIDANESTFGPINSYLEEDMLGIEPLELHFPFELNTHMSCSLQLTNETDSYIAFNIQKTRPLLYYIQPHTDIVPPGSKCSVEITLQPQDKTPWNMQHTNEFIVRSTRVNDGIAVEDITTEIFNKETNYTVDEVNLDVVFDAQLQSELLDVLNSVQQAECEILEGPHENLQSFDAVDRFLSFDRSYNSSDRVLSHVNDILFKALVKMEVEFENQLSQRSKLMELDGLSDCLLSTLWPSSSAQCDNQEAAVYSPPALIGPKFVPLLAKLARQLVRDGYDQQCAELYSEARASALESSLKNLGVEKLSKDEVQKMPWDVLETKKENWIQFTRTAVNFFLLGSDSSVTKFLNAANF</sequence>
<dbReference type="EnsemblPlants" id="AVESA.00010b.r2.4CG1251210.1">
    <property type="protein sequence ID" value="AVESA.00010b.r2.4CG1251210.1.CDS"/>
    <property type="gene ID" value="AVESA.00010b.r2.4CG1251210"/>
</dbReference>
<keyword evidence="2" id="KW-1185">Reference proteome</keyword>
<evidence type="ECO:0000313" key="1">
    <source>
        <dbReference type="EnsemblPlants" id="AVESA.00010b.r2.4CG1251210.1.CDS"/>
    </source>
</evidence>
<reference evidence="1" key="2">
    <citation type="submission" date="2025-09" db="UniProtKB">
        <authorList>
            <consortium name="EnsemblPlants"/>
        </authorList>
    </citation>
    <scope>IDENTIFICATION</scope>
</reference>
<protein>
    <submittedName>
        <fullName evidence="1">Uncharacterized protein</fullName>
    </submittedName>
</protein>
<reference evidence="1" key="1">
    <citation type="submission" date="2021-05" db="EMBL/GenBank/DDBJ databases">
        <authorList>
            <person name="Scholz U."/>
            <person name="Mascher M."/>
            <person name="Fiebig A."/>
        </authorList>
    </citation>
    <scope>NUCLEOTIDE SEQUENCE [LARGE SCALE GENOMIC DNA]</scope>
</reference>
<dbReference type="Proteomes" id="UP001732700">
    <property type="component" value="Chromosome 4C"/>
</dbReference>